<evidence type="ECO:0000256" key="3">
    <source>
        <dbReference type="ARBA" id="ARBA00023134"/>
    </source>
</evidence>
<dbReference type="GO" id="GO:0005525">
    <property type="term" value="F:GTP binding"/>
    <property type="evidence" value="ECO:0007669"/>
    <property type="project" value="UniProtKB-KW"/>
</dbReference>
<dbReference type="GO" id="GO:0005730">
    <property type="term" value="C:nucleolus"/>
    <property type="evidence" value="ECO:0007669"/>
    <property type="project" value="TreeGrafter"/>
</dbReference>
<evidence type="ECO:0008006" key="10">
    <source>
        <dbReference type="Google" id="ProtNLM"/>
    </source>
</evidence>
<dbReference type="InterPro" id="IPR050755">
    <property type="entry name" value="TRAFAC_YlqF/YawG_RiboMat"/>
</dbReference>
<dbReference type="Gene3D" id="1.10.1580.10">
    <property type="match status" value="1"/>
</dbReference>
<feature type="region of interest" description="Disordered" evidence="5">
    <location>
        <begin position="432"/>
        <end position="463"/>
    </location>
</feature>
<feature type="domain" description="G" evidence="6">
    <location>
        <begin position="270"/>
        <end position="339"/>
    </location>
</feature>
<feature type="compositionally biased region" description="Acidic residues" evidence="5">
    <location>
        <begin position="498"/>
        <end position="546"/>
    </location>
</feature>
<evidence type="ECO:0000256" key="5">
    <source>
        <dbReference type="SAM" id="MobiDB-lite"/>
    </source>
</evidence>
<dbReference type="EMBL" id="KQ086098">
    <property type="protein sequence ID" value="KLO08270.1"/>
    <property type="molecule type" value="Genomic_DNA"/>
</dbReference>
<dbReference type="STRING" id="27342.A0A0H2R8V1"/>
<dbReference type="InterPro" id="IPR023179">
    <property type="entry name" value="GTP-bd_ortho_bundle_sf"/>
</dbReference>
<feature type="region of interest" description="Disordered" evidence="5">
    <location>
        <begin position="496"/>
        <end position="597"/>
    </location>
</feature>
<feature type="region of interest" description="Disordered" evidence="5">
    <location>
        <begin position="1"/>
        <end position="134"/>
    </location>
</feature>
<dbReference type="OrthoDB" id="10266128at2759"/>
<evidence type="ECO:0000313" key="8">
    <source>
        <dbReference type="EMBL" id="KLO08270.1"/>
    </source>
</evidence>
<dbReference type="Pfam" id="PF01926">
    <property type="entry name" value="MMR_HSR1"/>
    <property type="match status" value="1"/>
</dbReference>
<dbReference type="InterPro" id="IPR014813">
    <property type="entry name" value="Gnl3_N_dom"/>
</dbReference>
<dbReference type="PANTHER" id="PTHR11089:SF30">
    <property type="entry name" value="GUANINE NUCLEOTIDE-BINDING PROTEIN-LIKE 3 HOMOLOG"/>
    <property type="match status" value="1"/>
</dbReference>
<dbReference type="SUPFAM" id="SSF52540">
    <property type="entry name" value="P-loop containing nucleoside triphosphate hydrolases"/>
    <property type="match status" value="1"/>
</dbReference>
<evidence type="ECO:0000256" key="2">
    <source>
        <dbReference type="ARBA" id="ARBA00022741"/>
    </source>
</evidence>
<protein>
    <recommendedName>
        <fullName evidence="10">P-loop containing nucleoside triphosphate hydrolase protein</fullName>
    </recommendedName>
</protein>
<comment type="subcellular location">
    <subcellularLocation>
        <location evidence="1">Nucleus</location>
    </subcellularLocation>
</comment>
<dbReference type="Pfam" id="PF08701">
    <property type="entry name" value="GN3L_Grn1"/>
    <property type="match status" value="1"/>
</dbReference>
<accession>A0A0H2R8V1</accession>
<dbReference type="Gene3D" id="3.40.50.300">
    <property type="entry name" value="P-loop containing nucleotide triphosphate hydrolases"/>
    <property type="match status" value="1"/>
</dbReference>
<keyword evidence="9" id="KW-1185">Reference proteome</keyword>
<reference evidence="8 9" key="1">
    <citation type="submission" date="2015-04" db="EMBL/GenBank/DDBJ databases">
        <title>Complete genome sequence of Schizopora paradoxa KUC8140, a cosmopolitan wood degrader in East Asia.</title>
        <authorList>
            <consortium name="DOE Joint Genome Institute"/>
            <person name="Min B."/>
            <person name="Park H."/>
            <person name="Jang Y."/>
            <person name="Kim J.-J."/>
            <person name="Kim K.H."/>
            <person name="Pangilinan J."/>
            <person name="Lipzen A."/>
            <person name="Riley R."/>
            <person name="Grigoriev I.V."/>
            <person name="Spatafora J.W."/>
            <person name="Choi I.-G."/>
        </authorList>
    </citation>
    <scope>NUCLEOTIDE SEQUENCE [LARGE SCALE GENOMIC DNA]</scope>
    <source>
        <strain evidence="8 9">KUC8140</strain>
    </source>
</reference>
<feature type="compositionally biased region" description="Basic and acidic residues" evidence="5">
    <location>
        <begin position="66"/>
        <end position="87"/>
    </location>
</feature>
<dbReference type="AlphaFoldDB" id="A0A0H2R8V1"/>
<dbReference type="InParanoid" id="A0A0H2R8V1"/>
<name>A0A0H2R8V1_9AGAM</name>
<feature type="compositionally biased region" description="Basic residues" evidence="5">
    <location>
        <begin position="1"/>
        <end position="22"/>
    </location>
</feature>
<keyword evidence="3" id="KW-0342">GTP-binding</keyword>
<dbReference type="Proteomes" id="UP000053477">
    <property type="component" value="Unassembled WGS sequence"/>
</dbReference>
<evidence type="ECO:0000259" key="7">
    <source>
        <dbReference type="Pfam" id="PF08701"/>
    </source>
</evidence>
<dbReference type="PANTHER" id="PTHR11089">
    <property type="entry name" value="GTP-BINDING PROTEIN-RELATED"/>
    <property type="match status" value="1"/>
</dbReference>
<feature type="compositionally biased region" description="Polar residues" evidence="5">
    <location>
        <begin position="108"/>
        <end position="123"/>
    </location>
</feature>
<evidence type="ECO:0000259" key="6">
    <source>
        <dbReference type="Pfam" id="PF01926"/>
    </source>
</evidence>
<organism evidence="8 9">
    <name type="scientific">Schizopora paradoxa</name>
    <dbReference type="NCBI Taxonomy" id="27342"/>
    <lineage>
        <taxon>Eukaryota</taxon>
        <taxon>Fungi</taxon>
        <taxon>Dikarya</taxon>
        <taxon>Basidiomycota</taxon>
        <taxon>Agaricomycotina</taxon>
        <taxon>Agaricomycetes</taxon>
        <taxon>Hymenochaetales</taxon>
        <taxon>Schizoporaceae</taxon>
        <taxon>Schizopora</taxon>
    </lineage>
</organism>
<proteinExistence type="predicted"/>
<evidence type="ECO:0000256" key="4">
    <source>
        <dbReference type="ARBA" id="ARBA00023242"/>
    </source>
</evidence>
<keyword evidence="4" id="KW-0539">Nucleus</keyword>
<feature type="domain" description="Guanine nucleotide-binding protein-like 3 N-terminal" evidence="7">
    <location>
        <begin position="14"/>
        <end position="88"/>
    </location>
</feature>
<dbReference type="InterPro" id="IPR006073">
    <property type="entry name" value="GTP-bd"/>
</dbReference>
<keyword evidence="2" id="KW-0547">Nucleotide-binding</keyword>
<evidence type="ECO:0000256" key="1">
    <source>
        <dbReference type="ARBA" id="ARBA00004123"/>
    </source>
</evidence>
<evidence type="ECO:0000313" key="9">
    <source>
        <dbReference type="Proteomes" id="UP000053477"/>
    </source>
</evidence>
<gene>
    <name evidence="8" type="ORF">SCHPADRAFT_908760</name>
</gene>
<sequence length="597" mass="66619">MVRIRKKTSKRGKTHQREKIKHKVTETRKKAKKEAKKNPQWKSKQKKDPGIPNNFPYKDQILAEIAEERRKEAEAKQLRKEKKKLEKNGAAAGEEEEDEKPFDGIRGLTSNAITEDSLPSSSKGKQKASKVADEAEDAPILINRDYANLSAVLEKADVILEVVDARDPLAYHSSNLIDFTKEKKKKLLTLVNKIDLSPREAVQSWAAHLRQQHTTLLFRSASSFIPAYESRQPSAIEKLSEKSNEDAFGVEGLLSALEAEAKKVSKDALTIAVVGIANTGKSSVLNSLLQKSVSPIYKLSSTVSGPSTTERPLETQLERNGIRLNFIDTPALSWSTSESSEDLRARDVLVRSRGRIDKAKDPISVVKPLIQRATTEDLMVFYNLPAFSKGDDTAFLSALARANNLIKKSGELDLDQASRIVLRDWSTDKFPRYTVPPSANASTKPSSEKKNDDDTESLYATDGATLEAASTRKDLRKGRGLIKLVPLEVETRKIALEENWDDEEESDKDEDKEMEVDEGESGSEEEDEEDDAEEDDEDEEEDEEEAPAPPPTKRKRHANPPAPAPRKKVAFDVKPKPVKQKPTAKMPLKPTPKKGRK</sequence>
<dbReference type="InterPro" id="IPR027417">
    <property type="entry name" value="P-loop_NTPase"/>
</dbReference>